<comment type="caution">
    <text evidence="6">The sequence shown here is derived from an EMBL/GenBank/DDBJ whole genome shotgun (WGS) entry which is preliminary data.</text>
</comment>
<dbReference type="Gene3D" id="3.10.105.10">
    <property type="entry name" value="Dipeptide-binding Protein, Domain 3"/>
    <property type="match status" value="1"/>
</dbReference>
<dbReference type="InterPro" id="IPR000914">
    <property type="entry name" value="SBP_5_dom"/>
</dbReference>
<keyword evidence="3 4" id="KW-0732">Signal</keyword>
<evidence type="ECO:0000256" key="3">
    <source>
        <dbReference type="ARBA" id="ARBA00022729"/>
    </source>
</evidence>
<dbReference type="Pfam" id="PF00496">
    <property type="entry name" value="SBP_bac_5"/>
    <property type="match status" value="1"/>
</dbReference>
<dbReference type="PIRSF" id="PIRSF002741">
    <property type="entry name" value="MppA"/>
    <property type="match status" value="1"/>
</dbReference>
<feature type="domain" description="Solute-binding protein family 5" evidence="5">
    <location>
        <begin position="83"/>
        <end position="446"/>
    </location>
</feature>
<gene>
    <name evidence="6" type="ORF">JFN93_22460</name>
</gene>
<dbReference type="InterPro" id="IPR030678">
    <property type="entry name" value="Peptide/Ni-bd"/>
</dbReference>
<dbReference type="PANTHER" id="PTHR30290:SF38">
    <property type="entry name" value="D,D-DIPEPTIDE-BINDING PERIPLASMIC PROTEIN DDPA-RELATED"/>
    <property type="match status" value="1"/>
</dbReference>
<evidence type="ECO:0000313" key="7">
    <source>
        <dbReference type="Proteomes" id="UP000636888"/>
    </source>
</evidence>
<dbReference type="PROSITE" id="PS51257">
    <property type="entry name" value="PROKAR_LIPOPROTEIN"/>
    <property type="match status" value="1"/>
</dbReference>
<dbReference type="Proteomes" id="UP000636888">
    <property type="component" value="Unassembled WGS sequence"/>
</dbReference>
<accession>A0A8J7M2K4</accession>
<dbReference type="GO" id="GO:1904680">
    <property type="term" value="F:peptide transmembrane transporter activity"/>
    <property type="evidence" value="ECO:0007669"/>
    <property type="project" value="TreeGrafter"/>
</dbReference>
<dbReference type="Gene3D" id="3.90.76.10">
    <property type="entry name" value="Dipeptide-binding Protein, Domain 1"/>
    <property type="match status" value="1"/>
</dbReference>
<evidence type="ECO:0000256" key="1">
    <source>
        <dbReference type="ARBA" id="ARBA00005695"/>
    </source>
</evidence>
<feature type="chain" id="PRO_5035235636" evidence="4">
    <location>
        <begin position="25"/>
        <end position="538"/>
    </location>
</feature>
<evidence type="ECO:0000256" key="2">
    <source>
        <dbReference type="ARBA" id="ARBA00022448"/>
    </source>
</evidence>
<evidence type="ECO:0000313" key="6">
    <source>
        <dbReference type="EMBL" id="MBJ6727487.1"/>
    </source>
</evidence>
<dbReference type="FunFam" id="3.10.105.10:FF:000006">
    <property type="entry name" value="Peptide ABC transporter substrate-binding protein"/>
    <property type="match status" value="1"/>
</dbReference>
<keyword evidence="2" id="KW-0813">Transport</keyword>
<dbReference type="InterPro" id="IPR039424">
    <property type="entry name" value="SBP_5"/>
</dbReference>
<dbReference type="AlphaFoldDB" id="A0A8J7M2K4"/>
<dbReference type="InterPro" id="IPR023765">
    <property type="entry name" value="SBP_5_CS"/>
</dbReference>
<name>A0A8J7M2K4_9BACT</name>
<dbReference type="GO" id="GO:0030288">
    <property type="term" value="C:outer membrane-bounded periplasmic space"/>
    <property type="evidence" value="ECO:0007669"/>
    <property type="project" value="UniProtKB-ARBA"/>
</dbReference>
<keyword evidence="7" id="KW-1185">Reference proteome</keyword>
<proteinExistence type="inferred from homology"/>
<protein>
    <submittedName>
        <fullName evidence="6">Peptide-binding protein</fullName>
    </submittedName>
</protein>
<dbReference type="CDD" id="cd08514">
    <property type="entry name" value="PBP2_AppA_like"/>
    <property type="match status" value="1"/>
</dbReference>
<organism evidence="6 7">
    <name type="scientific">Geomesophilobacter sediminis</name>
    <dbReference type="NCBI Taxonomy" id="2798584"/>
    <lineage>
        <taxon>Bacteria</taxon>
        <taxon>Pseudomonadati</taxon>
        <taxon>Thermodesulfobacteriota</taxon>
        <taxon>Desulfuromonadia</taxon>
        <taxon>Geobacterales</taxon>
        <taxon>Geobacteraceae</taxon>
        <taxon>Geomesophilobacter</taxon>
    </lineage>
</organism>
<comment type="similarity">
    <text evidence="1">Belongs to the bacterial solute-binding protein 5 family.</text>
</comment>
<sequence length="538" mass="61181">MKQFRWFFLLILLLSAGCTEREPAAVVKPRPQAGTPVHGDALVTGSIGEPSNLIPILSSDSASSDISGLVYDGLVRYDKNLNLEGDLAQSWEVAPDGLTITFHLRKGVKWHDGAPFTSRDVMYTYRVTIDPKTPTAYAEDFKQVKSASAPDPYTFRVVYDKPFAPALASWGMPVLPAHLLEGKDITKSPLSRKPVGTGPFIFKEWIPGQKVTLDANPDYWEGAPYLDRYIYRIIPDNSTMYMELKGGTLDMMGLSPVQYQRQTNTPEFLSRFNKYRYPASAYTYLGYNLRLPLFQDRRVRQAITSAINKQEIIQGVLFGMGQVARGPYKPGTWAWNPNIRDFDYNPARAMQLLREAGWVMGKDGILVKDGKRFSFTILTNQGNDQRIKAAQIMQQRLKAVGIDVKIRVLEWASFLTNFIDTGRFEAVLLGWTIGQDPDLYDVWHSSKTGPKELNFIRFKNPEVDRLIVEGRGTFDQNKRRECYYKIQDILAFEQPYTFLYVPDALPAVSSRFRGIEPAPAGIMHNLIKWWVPKAEQRY</sequence>
<dbReference type="SUPFAM" id="SSF53850">
    <property type="entry name" value="Periplasmic binding protein-like II"/>
    <property type="match status" value="1"/>
</dbReference>
<evidence type="ECO:0000256" key="4">
    <source>
        <dbReference type="SAM" id="SignalP"/>
    </source>
</evidence>
<dbReference type="PANTHER" id="PTHR30290">
    <property type="entry name" value="PERIPLASMIC BINDING COMPONENT OF ABC TRANSPORTER"/>
    <property type="match status" value="1"/>
</dbReference>
<dbReference type="PROSITE" id="PS01040">
    <property type="entry name" value="SBP_BACTERIAL_5"/>
    <property type="match status" value="1"/>
</dbReference>
<reference evidence="6" key="1">
    <citation type="submission" date="2020-12" db="EMBL/GenBank/DDBJ databases">
        <title>Geomonas sp. Red875, isolated from river sediment.</title>
        <authorList>
            <person name="Xu Z."/>
            <person name="Zhang Z."/>
            <person name="Masuda Y."/>
            <person name="Itoh H."/>
            <person name="Senoo K."/>
        </authorList>
    </citation>
    <scope>NUCLEOTIDE SEQUENCE</scope>
    <source>
        <strain evidence="6">Red875</strain>
    </source>
</reference>
<dbReference type="EMBL" id="JAEMHM010000024">
    <property type="protein sequence ID" value="MBJ6727487.1"/>
    <property type="molecule type" value="Genomic_DNA"/>
</dbReference>
<dbReference type="FunFam" id="3.90.76.10:FF:000004">
    <property type="entry name" value="Peptide ABC transporter substrate-binding protein"/>
    <property type="match status" value="1"/>
</dbReference>
<feature type="signal peptide" evidence="4">
    <location>
        <begin position="1"/>
        <end position="24"/>
    </location>
</feature>
<dbReference type="GO" id="GO:0015833">
    <property type="term" value="P:peptide transport"/>
    <property type="evidence" value="ECO:0007669"/>
    <property type="project" value="TreeGrafter"/>
</dbReference>
<dbReference type="Gene3D" id="3.40.190.10">
    <property type="entry name" value="Periplasmic binding protein-like II"/>
    <property type="match status" value="1"/>
</dbReference>
<evidence type="ECO:0000259" key="5">
    <source>
        <dbReference type="Pfam" id="PF00496"/>
    </source>
</evidence>
<dbReference type="GO" id="GO:0043190">
    <property type="term" value="C:ATP-binding cassette (ABC) transporter complex"/>
    <property type="evidence" value="ECO:0007669"/>
    <property type="project" value="InterPro"/>
</dbReference>
<dbReference type="RefSeq" id="WP_199386627.1">
    <property type="nucleotide sequence ID" value="NZ_JAEMHM010000024.1"/>
</dbReference>